<gene>
    <name evidence="6 9" type="primary">argH</name>
    <name evidence="9" type="ORF">H7U32_01985</name>
</gene>
<reference evidence="9" key="2">
    <citation type="journal article" date="2021" name="Sci. Rep.">
        <title>The distribution of antibiotic resistance genes in chicken gut microbiota commensals.</title>
        <authorList>
            <person name="Juricova H."/>
            <person name="Matiasovicova J."/>
            <person name="Kubasova T."/>
            <person name="Cejkova D."/>
            <person name="Rychlik I."/>
        </authorList>
    </citation>
    <scope>NUCLEOTIDE SEQUENCE</scope>
    <source>
        <strain evidence="9">An836</strain>
    </source>
</reference>
<dbReference type="Gene3D" id="1.20.200.10">
    <property type="entry name" value="Fumarase/aspartase (Central domain)"/>
    <property type="match status" value="1"/>
</dbReference>
<dbReference type="RefSeq" id="WP_204467581.1">
    <property type="nucleotide sequence ID" value="NZ_JACLYU010000002.1"/>
</dbReference>
<keyword evidence="6" id="KW-0963">Cytoplasm</keyword>
<proteinExistence type="inferred from homology"/>
<feature type="domain" description="Fumarate lyase N-terminal" evidence="7">
    <location>
        <begin position="24"/>
        <end position="310"/>
    </location>
</feature>
<dbReference type="InterPro" id="IPR022761">
    <property type="entry name" value="Fumarate_lyase_N"/>
</dbReference>
<keyword evidence="10" id="KW-1185">Reference proteome</keyword>
<dbReference type="SUPFAM" id="SSF48557">
    <property type="entry name" value="L-aspartase-like"/>
    <property type="match status" value="1"/>
</dbReference>
<name>A0A938WWG0_9BIFI</name>
<comment type="similarity">
    <text evidence="6">Belongs to the lyase 1 family. Argininosuccinate lyase subfamily.</text>
</comment>
<dbReference type="InterPro" id="IPR000362">
    <property type="entry name" value="Fumarate_lyase_fam"/>
</dbReference>
<dbReference type="NCBIfam" id="TIGR00838">
    <property type="entry name" value="argH"/>
    <property type="match status" value="1"/>
</dbReference>
<dbReference type="GO" id="GO:0004056">
    <property type="term" value="F:argininosuccinate lyase activity"/>
    <property type="evidence" value="ECO:0007669"/>
    <property type="project" value="UniProtKB-UniRule"/>
</dbReference>
<dbReference type="FunFam" id="1.10.40.30:FF:000001">
    <property type="entry name" value="Argininosuccinate lyase"/>
    <property type="match status" value="1"/>
</dbReference>
<dbReference type="PRINTS" id="PR00149">
    <property type="entry name" value="FUMRATELYASE"/>
</dbReference>
<dbReference type="InterPro" id="IPR008948">
    <property type="entry name" value="L-Aspartase-like"/>
</dbReference>
<feature type="domain" description="Argininosuccinate lyase C-terminal" evidence="8">
    <location>
        <begin position="373"/>
        <end position="446"/>
    </location>
</feature>
<dbReference type="Gene3D" id="1.10.40.30">
    <property type="entry name" value="Fumarase/aspartase (C-terminal domain)"/>
    <property type="match status" value="1"/>
</dbReference>
<dbReference type="GO" id="GO:0042450">
    <property type="term" value="P:L-arginine biosynthetic process via ornithine"/>
    <property type="evidence" value="ECO:0007669"/>
    <property type="project" value="UniProtKB-UniRule"/>
</dbReference>
<keyword evidence="4 6" id="KW-0028">Amino-acid biosynthesis</keyword>
<keyword evidence="3 6" id="KW-0055">Arginine biosynthesis</keyword>
<evidence type="ECO:0000259" key="7">
    <source>
        <dbReference type="Pfam" id="PF00206"/>
    </source>
</evidence>
<dbReference type="PANTHER" id="PTHR43814">
    <property type="entry name" value="ARGININOSUCCINATE LYASE"/>
    <property type="match status" value="1"/>
</dbReference>
<evidence type="ECO:0000256" key="2">
    <source>
        <dbReference type="ARBA" id="ARBA00012338"/>
    </source>
</evidence>
<comment type="caution">
    <text evidence="9">The sequence shown here is derived from an EMBL/GenBank/DDBJ whole genome shotgun (WGS) entry which is preliminary data.</text>
</comment>
<dbReference type="PROSITE" id="PS00163">
    <property type="entry name" value="FUMARATE_LYASES"/>
    <property type="match status" value="1"/>
</dbReference>
<dbReference type="InterPro" id="IPR020557">
    <property type="entry name" value="Fumarate_lyase_CS"/>
</dbReference>
<evidence type="ECO:0000256" key="5">
    <source>
        <dbReference type="ARBA" id="ARBA00023239"/>
    </source>
</evidence>
<dbReference type="EMBL" id="JACLYU010000002">
    <property type="protein sequence ID" value="MBM6699116.1"/>
    <property type="molecule type" value="Genomic_DNA"/>
</dbReference>
<dbReference type="InterPro" id="IPR009049">
    <property type="entry name" value="Argininosuccinate_lyase"/>
</dbReference>
<sequence length="492" mass="53705">MAEHNDTEHLALWGGRFSSGPSPELARLSKSTQFDWRLADDDIAGSRAHARALGRAGLLTDDELARMEAALDELQRRVDSGAFAPVEDDEDEATALERGLLEIAGDELGGKLRAGRSRNDQIACLIRMWLRRHARNIARELIALVDALIAQSEKAGHTVMPGRTHMQHAQPVLLAHQLMAHVWPLLRDIERLMDWDRRVNASPYGSGALAGNTLGLDPEAVARELGFARVTDNSIDGTAARDLVAEFAFVAAMTGVDISRLSEEIIIWNTQEFAFVRLDDAYSTGSSIMPQKKNPDIAELARGKSGRLIGDLTGLLATLKGLPTAYARDLQEDKEAVFDQVDTLEVLLPAFTGMVRTMRFDADRLEAEAPTGFALATDIAEWLVKHGVPFRHAHELSGACVKIAEGRGCELWDLTDDDFASTFAAFLPADEAKGVREVLSSHGSVNARNGKGGTAYGRVREQIADAKRQVEEMRVFADSTSDGPAYRAPGTF</sequence>
<organism evidence="9 10">
    <name type="scientific">Bifidobacterium pullorum subsp. saeculare</name>
    <dbReference type="NCBI Taxonomy" id="78257"/>
    <lineage>
        <taxon>Bacteria</taxon>
        <taxon>Bacillati</taxon>
        <taxon>Actinomycetota</taxon>
        <taxon>Actinomycetes</taxon>
        <taxon>Bifidobacteriales</taxon>
        <taxon>Bifidobacteriaceae</taxon>
        <taxon>Bifidobacterium</taxon>
    </lineage>
</organism>
<dbReference type="EC" id="4.3.2.1" evidence="2 6"/>
<dbReference type="PRINTS" id="PR00145">
    <property type="entry name" value="ARGSUCLYASE"/>
</dbReference>
<dbReference type="Gene3D" id="1.10.275.10">
    <property type="entry name" value="Fumarase/aspartase (N-terminal domain)"/>
    <property type="match status" value="1"/>
</dbReference>
<dbReference type="Pfam" id="PF14698">
    <property type="entry name" value="ASL_C2"/>
    <property type="match status" value="1"/>
</dbReference>
<dbReference type="FunFam" id="1.20.200.10:FF:000015">
    <property type="entry name" value="argininosuccinate lyase isoform X2"/>
    <property type="match status" value="1"/>
</dbReference>
<evidence type="ECO:0000313" key="10">
    <source>
        <dbReference type="Proteomes" id="UP000718821"/>
    </source>
</evidence>
<reference evidence="9" key="1">
    <citation type="submission" date="2020-08" db="EMBL/GenBank/DDBJ databases">
        <authorList>
            <person name="Cejkova D."/>
            <person name="Kubasova T."/>
            <person name="Jahodarova E."/>
            <person name="Rychlik I."/>
        </authorList>
    </citation>
    <scope>NUCLEOTIDE SEQUENCE</scope>
    <source>
        <strain evidence="9">An836</strain>
    </source>
</reference>
<comment type="pathway">
    <text evidence="1 6">Amino-acid biosynthesis; L-arginine biosynthesis; L-arginine from L-ornithine and carbamoyl phosphate: step 3/3.</text>
</comment>
<comment type="catalytic activity">
    <reaction evidence="6">
        <text>2-(N(omega)-L-arginino)succinate = fumarate + L-arginine</text>
        <dbReference type="Rhea" id="RHEA:24020"/>
        <dbReference type="ChEBI" id="CHEBI:29806"/>
        <dbReference type="ChEBI" id="CHEBI:32682"/>
        <dbReference type="ChEBI" id="CHEBI:57472"/>
        <dbReference type="EC" id="4.3.2.1"/>
    </reaction>
</comment>
<dbReference type="PANTHER" id="PTHR43814:SF1">
    <property type="entry name" value="ARGININOSUCCINATE LYASE"/>
    <property type="match status" value="1"/>
</dbReference>
<evidence type="ECO:0000256" key="4">
    <source>
        <dbReference type="ARBA" id="ARBA00022605"/>
    </source>
</evidence>
<evidence type="ECO:0000313" key="9">
    <source>
        <dbReference type="EMBL" id="MBM6699116.1"/>
    </source>
</evidence>
<evidence type="ECO:0000256" key="6">
    <source>
        <dbReference type="HAMAP-Rule" id="MF_00006"/>
    </source>
</evidence>
<dbReference type="AlphaFoldDB" id="A0A938WWG0"/>
<accession>A0A938WWG0</accession>
<evidence type="ECO:0000256" key="3">
    <source>
        <dbReference type="ARBA" id="ARBA00022571"/>
    </source>
</evidence>
<protein>
    <recommendedName>
        <fullName evidence="2 6">Argininosuccinate lyase</fullName>
        <shortName evidence="6">ASAL</shortName>
        <ecNumber evidence="2 6">4.3.2.1</ecNumber>
    </recommendedName>
    <alternativeName>
        <fullName evidence="6">Arginosuccinase</fullName>
    </alternativeName>
</protein>
<dbReference type="Pfam" id="PF00206">
    <property type="entry name" value="Lyase_1"/>
    <property type="match status" value="1"/>
</dbReference>
<dbReference type="CDD" id="cd01359">
    <property type="entry name" value="Argininosuccinate_lyase"/>
    <property type="match status" value="1"/>
</dbReference>
<dbReference type="InterPro" id="IPR029419">
    <property type="entry name" value="Arg_succ_lyase_C"/>
</dbReference>
<dbReference type="InterPro" id="IPR024083">
    <property type="entry name" value="Fumarase/histidase_N"/>
</dbReference>
<evidence type="ECO:0000256" key="1">
    <source>
        <dbReference type="ARBA" id="ARBA00004941"/>
    </source>
</evidence>
<dbReference type="HAMAP" id="MF_00006">
    <property type="entry name" value="Arg_succ_lyase"/>
    <property type="match status" value="1"/>
</dbReference>
<keyword evidence="5 6" id="KW-0456">Lyase</keyword>
<dbReference type="GO" id="GO:0005829">
    <property type="term" value="C:cytosol"/>
    <property type="evidence" value="ECO:0007669"/>
    <property type="project" value="TreeGrafter"/>
</dbReference>
<evidence type="ECO:0000259" key="8">
    <source>
        <dbReference type="Pfam" id="PF14698"/>
    </source>
</evidence>
<comment type="subcellular location">
    <subcellularLocation>
        <location evidence="6">Cytoplasm</location>
    </subcellularLocation>
</comment>
<dbReference type="Proteomes" id="UP000718821">
    <property type="component" value="Unassembled WGS sequence"/>
</dbReference>